<feature type="chain" id="PRO_5015459994" evidence="1">
    <location>
        <begin position="27"/>
        <end position="341"/>
    </location>
</feature>
<dbReference type="RefSeq" id="WP_104432247.1">
    <property type="nucleotide sequence ID" value="NZ_PTJD01000004.1"/>
</dbReference>
<evidence type="ECO:0000313" key="3">
    <source>
        <dbReference type="Proteomes" id="UP000239485"/>
    </source>
</evidence>
<dbReference type="InterPro" id="IPR032075">
    <property type="entry name" value="PI-PLC-C1"/>
</dbReference>
<dbReference type="Pfam" id="PF16670">
    <property type="entry name" value="PI-PLC-C1"/>
    <property type="match status" value="1"/>
</dbReference>
<evidence type="ECO:0000256" key="1">
    <source>
        <dbReference type="SAM" id="SignalP"/>
    </source>
</evidence>
<organism evidence="2 3">
    <name type="scientific">Kineococcus xinjiangensis</name>
    <dbReference type="NCBI Taxonomy" id="512762"/>
    <lineage>
        <taxon>Bacteria</taxon>
        <taxon>Bacillati</taxon>
        <taxon>Actinomycetota</taxon>
        <taxon>Actinomycetes</taxon>
        <taxon>Kineosporiales</taxon>
        <taxon>Kineosporiaceae</taxon>
        <taxon>Kineococcus</taxon>
    </lineage>
</organism>
<dbReference type="CDD" id="cd08589">
    <property type="entry name" value="PI-PLCc_SaPLC1_like"/>
    <property type="match status" value="1"/>
</dbReference>
<dbReference type="EMBL" id="PTJD01000004">
    <property type="protein sequence ID" value="PPK97452.1"/>
    <property type="molecule type" value="Genomic_DNA"/>
</dbReference>
<comment type="caution">
    <text evidence="2">The sequence shown here is derived from an EMBL/GenBank/DDBJ whole genome shotgun (WGS) entry which is preliminary data.</text>
</comment>
<dbReference type="Proteomes" id="UP000239485">
    <property type="component" value="Unassembled WGS sequence"/>
</dbReference>
<gene>
    <name evidence="2" type="ORF">CLV92_104273</name>
</gene>
<evidence type="ECO:0000313" key="2">
    <source>
        <dbReference type="EMBL" id="PPK97452.1"/>
    </source>
</evidence>
<dbReference type="Gene3D" id="3.20.20.190">
    <property type="entry name" value="Phosphatidylinositol (PI) phosphodiesterase"/>
    <property type="match status" value="1"/>
</dbReference>
<dbReference type="AlphaFoldDB" id="A0A2S6IT73"/>
<name>A0A2S6IT73_9ACTN</name>
<keyword evidence="3" id="KW-1185">Reference proteome</keyword>
<dbReference type="GO" id="GO:0008081">
    <property type="term" value="F:phosphoric diester hydrolase activity"/>
    <property type="evidence" value="ECO:0007669"/>
    <property type="project" value="InterPro"/>
</dbReference>
<sequence length="341" mass="36667">MRARPAATAAATLLTALAVGVDPAAAAGPRLSEVTTVGVHNGYSKSAYTYLAQGLDAGTTLLELDVWADPFSRRWRVSHDKPLGNDNNCVKASSPAQLYTGDRNQDLASCLDDLRLWLDAHPTAGPITVKVELKKGFDNRAGLGPDEFDAYVRRHLGSRVFRPADLLGGHPHLDAAARAGAWPSRAALAGRVVVELIPGTLEERNPNDTLWTDVEYASHLRALHAAGRFGEAQAFPAVHRAAPGDPRTRYADAGLRPWFVVFDGDAGAYASGGIDTSWYVRNHYLVVMTDAHAVAPAISATDPTEQQARERLRLLAGRGASVITSDWRALRGVLTAVEARR</sequence>
<keyword evidence="1" id="KW-0732">Signal</keyword>
<dbReference type="InterPro" id="IPR017946">
    <property type="entry name" value="PLC-like_Pdiesterase_TIM-brl"/>
</dbReference>
<reference evidence="2 3" key="1">
    <citation type="submission" date="2018-02" db="EMBL/GenBank/DDBJ databases">
        <title>Genomic Encyclopedia of Archaeal and Bacterial Type Strains, Phase II (KMG-II): from individual species to whole genera.</title>
        <authorList>
            <person name="Goeker M."/>
        </authorList>
    </citation>
    <scope>NUCLEOTIDE SEQUENCE [LARGE SCALE GENOMIC DNA]</scope>
    <source>
        <strain evidence="2 3">DSM 22857</strain>
    </source>
</reference>
<feature type="signal peptide" evidence="1">
    <location>
        <begin position="1"/>
        <end position="26"/>
    </location>
</feature>
<dbReference type="GO" id="GO:0006629">
    <property type="term" value="P:lipid metabolic process"/>
    <property type="evidence" value="ECO:0007669"/>
    <property type="project" value="InterPro"/>
</dbReference>
<dbReference type="SUPFAM" id="SSF51695">
    <property type="entry name" value="PLC-like phosphodiesterases"/>
    <property type="match status" value="1"/>
</dbReference>
<protein>
    <submittedName>
        <fullName evidence="2">Calcium-dependent phosphoinositide phospholipase C</fullName>
    </submittedName>
</protein>
<proteinExistence type="predicted"/>
<accession>A0A2S6IT73</accession>
<dbReference type="OrthoDB" id="195526at2"/>